<dbReference type="Gene3D" id="3.40.50.2000">
    <property type="entry name" value="Glycogen Phosphorylase B"/>
    <property type="match status" value="2"/>
</dbReference>
<dbReference type="Pfam" id="PF14392">
    <property type="entry name" value="zf-CCHC_4"/>
    <property type="match status" value="1"/>
</dbReference>
<protein>
    <submittedName>
        <fullName evidence="7">Uncharacterized protein</fullName>
    </submittedName>
</protein>
<feature type="domain" description="Glycosyltransferase N-terminal" evidence="6">
    <location>
        <begin position="23"/>
        <end position="64"/>
    </location>
</feature>
<proteinExistence type="inferred from homology"/>
<dbReference type="InterPro" id="IPR035595">
    <property type="entry name" value="UDP_glycos_trans_CS"/>
</dbReference>
<dbReference type="AlphaFoldDB" id="A0A803P703"/>
<dbReference type="InterPro" id="IPR036397">
    <property type="entry name" value="RNaseH_sf"/>
</dbReference>
<evidence type="ECO:0000256" key="1">
    <source>
        <dbReference type="ARBA" id="ARBA00009995"/>
    </source>
</evidence>
<dbReference type="GO" id="GO:1901137">
    <property type="term" value="P:carbohydrate derivative biosynthetic process"/>
    <property type="evidence" value="ECO:0007669"/>
    <property type="project" value="UniProtKB-ARBA"/>
</dbReference>
<evidence type="ECO:0000313" key="8">
    <source>
        <dbReference type="Proteomes" id="UP000596661"/>
    </source>
</evidence>
<dbReference type="Gene3D" id="3.60.10.10">
    <property type="entry name" value="Endonuclease/exonuclease/phosphatase"/>
    <property type="match status" value="1"/>
</dbReference>
<evidence type="ECO:0000259" key="5">
    <source>
        <dbReference type="Pfam" id="PF14392"/>
    </source>
</evidence>
<dbReference type="Gramene" id="evm.model.03.1876">
    <property type="protein sequence ID" value="cds.evm.model.03.1876"/>
    <property type="gene ID" value="evm.TU.03.1876"/>
</dbReference>
<dbReference type="Proteomes" id="UP000596661">
    <property type="component" value="Chromosome 3"/>
</dbReference>
<dbReference type="SUPFAM" id="SSF53756">
    <property type="entry name" value="UDP-Glycosyltransferase/glycogen phosphorylase"/>
    <property type="match status" value="1"/>
</dbReference>
<dbReference type="InterPro" id="IPR005135">
    <property type="entry name" value="Endo/exonuclease/phosphatase"/>
</dbReference>
<dbReference type="GO" id="GO:0004523">
    <property type="term" value="F:RNA-DNA hybrid ribonuclease activity"/>
    <property type="evidence" value="ECO:0007669"/>
    <property type="project" value="InterPro"/>
</dbReference>
<keyword evidence="8" id="KW-1185">Reference proteome</keyword>
<dbReference type="Pfam" id="PF00201">
    <property type="entry name" value="UDPGT"/>
    <property type="match status" value="1"/>
</dbReference>
<dbReference type="EnsemblPlants" id="evm.model.03.1876">
    <property type="protein sequence ID" value="cds.evm.model.03.1876"/>
    <property type="gene ID" value="evm.TU.03.1876"/>
</dbReference>
<dbReference type="Pfam" id="PF13456">
    <property type="entry name" value="RVT_3"/>
    <property type="match status" value="1"/>
</dbReference>
<dbReference type="InterPro" id="IPR002213">
    <property type="entry name" value="UDP_glucos_trans"/>
</dbReference>
<evidence type="ECO:0000259" key="3">
    <source>
        <dbReference type="Pfam" id="PF03372"/>
    </source>
</evidence>
<dbReference type="Pfam" id="PF26168">
    <property type="entry name" value="Glyco_transf_N"/>
    <property type="match status" value="1"/>
</dbReference>
<dbReference type="InterPro" id="IPR058980">
    <property type="entry name" value="Glyco_transf_N"/>
</dbReference>
<evidence type="ECO:0000259" key="4">
    <source>
        <dbReference type="Pfam" id="PF13456"/>
    </source>
</evidence>
<reference evidence="7" key="2">
    <citation type="submission" date="2021-03" db="UniProtKB">
        <authorList>
            <consortium name="EnsemblPlants"/>
        </authorList>
    </citation>
    <scope>IDENTIFICATION</scope>
</reference>
<dbReference type="CDD" id="cd03784">
    <property type="entry name" value="GT1_Gtf-like"/>
    <property type="match status" value="1"/>
</dbReference>
<dbReference type="CDD" id="cd06222">
    <property type="entry name" value="RNase_H_like"/>
    <property type="match status" value="1"/>
</dbReference>
<accession>A0A803P703</accession>
<dbReference type="Gene3D" id="3.30.420.10">
    <property type="entry name" value="Ribonuclease H-like superfamily/Ribonuclease H"/>
    <property type="match status" value="1"/>
</dbReference>
<dbReference type="InterPro" id="IPR036691">
    <property type="entry name" value="Endo/exonu/phosph_ase_sf"/>
</dbReference>
<dbReference type="PROSITE" id="PS00375">
    <property type="entry name" value="UDPGT"/>
    <property type="match status" value="1"/>
</dbReference>
<dbReference type="InterPro" id="IPR025836">
    <property type="entry name" value="Zn_knuckle_CX2CX4HX4C"/>
</dbReference>
<evidence type="ECO:0000259" key="6">
    <source>
        <dbReference type="Pfam" id="PF26168"/>
    </source>
</evidence>
<dbReference type="GO" id="GO:0008194">
    <property type="term" value="F:UDP-glycosyltransferase activity"/>
    <property type="evidence" value="ECO:0007669"/>
    <property type="project" value="InterPro"/>
</dbReference>
<dbReference type="PANTHER" id="PTHR48044:SF48">
    <property type="entry name" value="GLYCOSYLTRANSFERASE"/>
    <property type="match status" value="1"/>
</dbReference>
<feature type="domain" description="RNase H type-1" evidence="4">
    <location>
        <begin position="1178"/>
        <end position="1268"/>
    </location>
</feature>
<keyword evidence="2" id="KW-0808">Transferase</keyword>
<sequence length="1270" mass="144458">MATHCENKASLLSSAVVIHLAMTLKFSSGQLYNSSKSIEGSFVELLSKEINGGKEKIWTIGPLHQTIISENRAEKSLVLEWLDQQEPNSVLYISFGTTVSFSEDEIEELAFGLEQSGVKFIWVLRDADEIDVSSSSYEEGRKGPKLPDGFEERVKGMGMVVREWVPQVEILGHSSTGGFMSHCGWNSCMESLSMGVPMVAWPMHSDQPMNGLLITELLKVGVGVIEWSQREELITSSMISRGVRRIMGSDSEEGDEIRKRAVEIGVAVKRSVVEGVDLWKPGKGMYVKILEQNWFLFQFYPEIDIQRVITGSPWTSMIYRLVSKLKGLFVKQIITLECFESDPNNFQGIWREYLRVRVRLNVGKPLKRRMKFKKKNGDVFNANFKYERVPTFCFICGIMGHSERFCSTSYDTITKPYSNEMRAPSKRQSFLTALPWLCTGKPAPSSAGSNNLPQSPTFNAMPQFQAEITSPTRQSNQTPATKVIFQQSILNSRHTAQGRKGGLAFLWKISSDAHLLKFSAHHIDMEVHIPSYDHWRLTGFYGEPNRSLRHTTWELLRDLADDSNLPWCIIGDFNNITTHEDKKGGRLYPESLINGFNAALHDCRLCELQLRGHRYTWERGRGTQNHIEIRLDKAFATQSWLTIFNEASLLNFDFSSSDHTPIFLEPAPAVMSKPITILRYKNAWSREPLCGQIVRNCWEANVHLSLVDKTKLCLETLIDWGRDLTGHFKKRLSNINGICRSVTAEQNDSLLCPITAEEVKQAIFQMHPDKAPGPNGMNPDFYQKHWDTVGKLISDNIMIGFEIMHYLKRKTKGKKGFMAMKLDMSKAYDRVEWDYLYAVMHRFSSLIKKFEDDHVIQGCRVAKGAPPITHMLFADDSYLFCQASPNTAVKIKQMLHSVELASGQKVNVSKSFIFFSPNNEANHRNQICIVLVMTEATNGSLYLGLPNIIGRKKTVILGFLKNKIINCLNSWNGKFLSRAGKEVLLKFVIQSLPTYAMSVFLIPLETCQEIEKIMANFWWKTSSAKGQGIFWMSWDAWLLINLFELYLECTKLGEAGLSKNYWQWDYNQHFEAPLASRSRKPDYSLVNDMFNPRDAHLILGIPLSSIPGRRRWSWKVTKQACLGKEIFIPTQVLNSAWTTRPLALRFQDKSSLLSLSLLQHDNNIERWTKPDSDTVKLNVDGALFEKENAYGFGIVARDLLGRLVDLKAKYHGGNYPAEVVEALGIKEALSRLKDKEWNQVDIETNSMITVQAIFSNQHMTSAFGLIVNEL</sequence>
<dbReference type="SUPFAM" id="SSF53098">
    <property type="entry name" value="Ribonuclease H-like"/>
    <property type="match status" value="1"/>
</dbReference>
<name>A0A803P703_CANSA</name>
<comment type="similarity">
    <text evidence="1">Belongs to the UDP-glycosyltransferase family.</text>
</comment>
<reference evidence="7" key="1">
    <citation type="submission" date="2018-11" db="EMBL/GenBank/DDBJ databases">
        <authorList>
            <person name="Grassa J C."/>
        </authorList>
    </citation>
    <scope>NUCLEOTIDE SEQUENCE [LARGE SCALE GENOMIC DNA]</scope>
</reference>
<dbReference type="SUPFAM" id="SSF56219">
    <property type="entry name" value="DNase I-like"/>
    <property type="match status" value="1"/>
</dbReference>
<dbReference type="InterPro" id="IPR012337">
    <property type="entry name" value="RNaseH-like_sf"/>
</dbReference>
<feature type="domain" description="Zinc knuckle CX2CX4HX4C" evidence="5">
    <location>
        <begin position="362"/>
        <end position="407"/>
    </location>
</feature>
<dbReference type="FunFam" id="3.40.50.2000:FF:000060">
    <property type="entry name" value="Glycosyltransferase"/>
    <property type="match status" value="1"/>
</dbReference>
<feature type="domain" description="Endonuclease/exonuclease/phosphatase" evidence="3">
    <location>
        <begin position="494"/>
        <end position="659"/>
    </location>
</feature>
<evidence type="ECO:0000313" key="7">
    <source>
        <dbReference type="EnsemblPlants" id="cds.evm.model.03.1876"/>
    </source>
</evidence>
<dbReference type="Pfam" id="PF03372">
    <property type="entry name" value="Exo_endo_phos"/>
    <property type="match status" value="1"/>
</dbReference>
<dbReference type="GO" id="GO:0003676">
    <property type="term" value="F:nucleic acid binding"/>
    <property type="evidence" value="ECO:0007669"/>
    <property type="project" value="InterPro"/>
</dbReference>
<dbReference type="InterPro" id="IPR044730">
    <property type="entry name" value="RNase_H-like_dom_plant"/>
</dbReference>
<dbReference type="PANTHER" id="PTHR48044">
    <property type="entry name" value="GLYCOSYLTRANSFERASE"/>
    <property type="match status" value="1"/>
</dbReference>
<dbReference type="EMBL" id="UZAU01000339">
    <property type="status" value="NOT_ANNOTATED_CDS"/>
    <property type="molecule type" value="Genomic_DNA"/>
</dbReference>
<dbReference type="InterPro" id="IPR002156">
    <property type="entry name" value="RNaseH_domain"/>
</dbReference>
<evidence type="ECO:0000256" key="2">
    <source>
        <dbReference type="ARBA" id="ARBA00022679"/>
    </source>
</evidence>
<organism evidence="7 8">
    <name type="scientific">Cannabis sativa</name>
    <name type="common">Hemp</name>
    <name type="synonym">Marijuana</name>
    <dbReference type="NCBI Taxonomy" id="3483"/>
    <lineage>
        <taxon>Eukaryota</taxon>
        <taxon>Viridiplantae</taxon>
        <taxon>Streptophyta</taxon>
        <taxon>Embryophyta</taxon>
        <taxon>Tracheophyta</taxon>
        <taxon>Spermatophyta</taxon>
        <taxon>Magnoliopsida</taxon>
        <taxon>eudicotyledons</taxon>
        <taxon>Gunneridae</taxon>
        <taxon>Pentapetalae</taxon>
        <taxon>rosids</taxon>
        <taxon>fabids</taxon>
        <taxon>Rosales</taxon>
        <taxon>Cannabaceae</taxon>
        <taxon>Cannabis</taxon>
    </lineage>
</organism>